<dbReference type="Pfam" id="PF24681">
    <property type="entry name" value="Kelch_KLHDC2_KLHL20_DRC7"/>
    <property type="match status" value="1"/>
</dbReference>
<gene>
    <name evidence="4" type="primary">Klhl23</name>
    <name evidence="4" type="ORF">GTO96_0003227</name>
</gene>
<dbReference type="Gene3D" id="3.30.710.10">
    <property type="entry name" value="Potassium Channel Kv1.1, Chain A"/>
    <property type="match status" value="1"/>
</dbReference>
<evidence type="ECO:0000313" key="4">
    <source>
        <dbReference type="EMBL" id="KAG2464587.1"/>
    </source>
</evidence>
<dbReference type="InterPro" id="IPR011705">
    <property type="entry name" value="BACK"/>
</dbReference>
<dbReference type="AlphaFoldDB" id="A0A8X7XAI6"/>
<dbReference type="EMBL" id="JAATIS010003638">
    <property type="protein sequence ID" value="KAG2464587.1"/>
    <property type="molecule type" value="Genomic_DNA"/>
</dbReference>
<dbReference type="Pfam" id="PF00651">
    <property type="entry name" value="BTB"/>
    <property type="match status" value="1"/>
</dbReference>
<dbReference type="Gene3D" id="1.25.40.420">
    <property type="match status" value="1"/>
</dbReference>
<dbReference type="PROSITE" id="PS50097">
    <property type="entry name" value="BTB"/>
    <property type="match status" value="1"/>
</dbReference>
<reference evidence="4 5" key="1">
    <citation type="journal article" date="2021" name="Cell">
        <title>Tracing the genetic footprints of vertebrate landing in non-teleost ray-finned fishes.</title>
        <authorList>
            <person name="Bi X."/>
            <person name="Wang K."/>
            <person name="Yang L."/>
            <person name="Pan H."/>
            <person name="Jiang H."/>
            <person name="Wei Q."/>
            <person name="Fang M."/>
            <person name="Yu H."/>
            <person name="Zhu C."/>
            <person name="Cai Y."/>
            <person name="He Y."/>
            <person name="Gan X."/>
            <person name="Zeng H."/>
            <person name="Yu D."/>
            <person name="Zhu Y."/>
            <person name="Jiang H."/>
            <person name="Qiu Q."/>
            <person name="Yang H."/>
            <person name="Zhang Y.E."/>
            <person name="Wang W."/>
            <person name="Zhu M."/>
            <person name="He S."/>
            <person name="Zhang G."/>
        </authorList>
    </citation>
    <scope>NUCLEOTIDE SEQUENCE [LARGE SCALE GENOMIC DNA]</scope>
    <source>
        <strain evidence="4">Bchr_013</strain>
    </source>
</reference>
<dbReference type="SMART" id="SM00875">
    <property type="entry name" value="BACK"/>
    <property type="match status" value="1"/>
</dbReference>
<dbReference type="SUPFAM" id="SSF117281">
    <property type="entry name" value="Kelch motif"/>
    <property type="match status" value="1"/>
</dbReference>
<dbReference type="Gene3D" id="2.120.10.80">
    <property type="entry name" value="Kelch-type beta propeller"/>
    <property type="match status" value="1"/>
</dbReference>
<evidence type="ECO:0000256" key="1">
    <source>
        <dbReference type="ARBA" id="ARBA00022441"/>
    </source>
</evidence>
<dbReference type="PANTHER" id="PTHR45632:SF3">
    <property type="entry name" value="KELCH-LIKE PROTEIN 32"/>
    <property type="match status" value="1"/>
</dbReference>
<comment type="caution">
    <text evidence="4">The sequence shown here is derived from an EMBL/GenBank/DDBJ whole genome shotgun (WGS) entry which is preliminary data.</text>
</comment>
<dbReference type="InterPro" id="IPR000210">
    <property type="entry name" value="BTB/POZ_dom"/>
</dbReference>
<dbReference type="InterPro" id="IPR011333">
    <property type="entry name" value="SKP1/BTB/POZ_sf"/>
</dbReference>
<dbReference type="PIRSF" id="PIRSF037037">
    <property type="entry name" value="Kelch-like_protein_gigaxonin"/>
    <property type="match status" value="1"/>
</dbReference>
<feature type="domain" description="BTB" evidence="3">
    <location>
        <begin position="15"/>
        <end position="82"/>
    </location>
</feature>
<dbReference type="InterPro" id="IPR015915">
    <property type="entry name" value="Kelch-typ_b-propeller"/>
</dbReference>
<protein>
    <submittedName>
        <fullName evidence="4">KLH23 protein</fullName>
    </submittedName>
</protein>
<dbReference type="SMART" id="SM00612">
    <property type="entry name" value="Kelch"/>
    <property type="match status" value="5"/>
</dbReference>
<dbReference type="PANTHER" id="PTHR45632">
    <property type="entry name" value="LD33804P"/>
    <property type="match status" value="1"/>
</dbReference>
<dbReference type="InterPro" id="IPR017096">
    <property type="entry name" value="BTB-kelch_protein"/>
</dbReference>
<evidence type="ECO:0000256" key="2">
    <source>
        <dbReference type="ARBA" id="ARBA00022737"/>
    </source>
</evidence>
<keyword evidence="2" id="KW-0677">Repeat</keyword>
<dbReference type="SUPFAM" id="SSF54695">
    <property type="entry name" value="POZ domain"/>
    <property type="match status" value="1"/>
</dbReference>
<proteinExistence type="predicted"/>
<dbReference type="Proteomes" id="UP000886611">
    <property type="component" value="Unassembled WGS sequence"/>
</dbReference>
<dbReference type="InterPro" id="IPR006652">
    <property type="entry name" value="Kelch_1"/>
</dbReference>
<dbReference type="SMART" id="SM00225">
    <property type="entry name" value="BTB"/>
    <property type="match status" value="1"/>
</dbReference>
<keyword evidence="5" id="KW-1185">Reference proteome</keyword>
<accession>A0A8X7XAI6</accession>
<feature type="non-terminal residue" evidence="4">
    <location>
        <position position="538"/>
    </location>
</feature>
<feature type="non-terminal residue" evidence="4">
    <location>
        <position position="1"/>
    </location>
</feature>
<name>A0A8X7XAI6_POLSE</name>
<sequence>MDQARSPPPDDGGDGPVFLQIGCKSFSVQREALANISPYFRALFYGGSRESRQHHIEIRGVGLEEFQQLMDFVETSKLTLNRDNVLSILEAANYLQMERARLLCCKFLERELHISNCLGMMAYAWHLGCMELYQASRGVVLTHLPALACEEDFVYLSKENVAELLSSNQLWLPREDLAFEVVLRWVAHDPSREKDFLELAGLVRAECLSLSYVGELLSSVRGSDPRAKLICKLDANPPPSWTLPRPVARRIRAHETLYVLGGRHDQEKQHLFQFHPRSGMWQPCAPLQRRNLTQYAVAAVGNAIVVTGGYFLDEVVWYSVDWVLMFLCSEGRWTEGPSFKKSRHSHCAVGIKDQLFILGGSMDSGPITDVESFQLGAESWESASPLIQAVERAAATSLDSTIYVACGLDENGDVYKGIQRFRVDQDQWDVVSYSPFPRYDLCATMLNGALYLVGGKALRLDIDTDEWTLVDEPCLDQKFFMGCATVNGQVYIVGERRRNQALPNMILLDPYTDICMEVEDTMPCPLPIHGCASVLTAL</sequence>
<evidence type="ECO:0000313" key="5">
    <source>
        <dbReference type="Proteomes" id="UP000886611"/>
    </source>
</evidence>
<dbReference type="Pfam" id="PF07707">
    <property type="entry name" value="BACK"/>
    <property type="match status" value="1"/>
</dbReference>
<keyword evidence="1" id="KW-0880">Kelch repeat</keyword>
<organism evidence="4 5">
    <name type="scientific">Polypterus senegalus</name>
    <name type="common">Senegal bichir</name>
    <dbReference type="NCBI Taxonomy" id="55291"/>
    <lineage>
        <taxon>Eukaryota</taxon>
        <taxon>Metazoa</taxon>
        <taxon>Chordata</taxon>
        <taxon>Craniata</taxon>
        <taxon>Vertebrata</taxon>
        <taxon>Euteleostomi</taxon>
        <taxon>Actinopterygii</taxon>
        <taxon>Polypteriformes</taxon>
        <taxon>Polypteridae</taxon>
        <taxon>Polypterus</taxon>
    </lineage>
</organism>
<evidence type="ECO:0000259" key="3">
    <source>
        <dbReference type="PROSITE" id="PS50097"/>
    </source>
</evidence>